<keyword evidence="7" id="KW-0805">Transcription regulation</keyword>
<dbReference type="FunFam" id="3.30.160.60:FF:001370">
    <property type="entry name" value="Zinc finger protein"/>
    <property type="match status" value="2"/>
</dbReference>
<keyword evidence="10" id="KW-0539">Nucleus</keyword>
<evidence type="ECO:0000313" key="15">
    <source>
        <dbReference type="Ensembl" id="ENSHCOP00000021416.1"/>
    </source>
</evidence>
<keyword evidence="6" id="KW-0862">Zinc</keyword>
<keyword evidence="5 11" id="KW-0863">Zinc-finger</keyword>
<dbReference type="FunFam" id="3.30.160.60:FF:002343">
    <property type="entry name" value="Zinc finger protein 33A"/>
    <property type="match status" value="1"/>
</dbReference>
<evidence type="ECO:0000256" key="9">
    <source>
        <dbReference type="ARBA" id="ARBA00023163"/>
    </source>
</evidence>
<keyword evidence="8" id="KW-0238">DNA-binding</keyword>
<dbReference type="Ensembl" id="ENSHCOT00000003709.1">
    <property type="protein sequence ID" value="ENSHCOP00000021416.1"/>
    <property type="gene ID" value="ENSHCOG00000008213.1"/>
</dbReference>
<keyword evidence="3" id="KW-0479">Metal-binding</keyword>
<dbReference type="GO" id="GO:0000981">
    <property type="term" value="F:DNA-binding transcription factor activity, RNA polymerase II-specific"/>
    <property type="evidence" value="ECO:0007669"/>
    <property type="project" value="TreeGrafter"/>
</dbReference>
<comment type="subcellular location">
    <subcellularLocation>
        <location evidence="1">Nucleus</location>
    </subcellularLocation>
</comment>
<dbReference type="GO" id="GO:0045893">
    <property type="term" value="P:positive regulation of DNA-templated transcription"/>
    <property type="evidence" value="ECO:0007669"/>
    <property type="project" value="UniProtKB-ARBA"/>
</dbReference>
<dbReference type="OrthoDB" id="6077919at2759"/>
<evidence type="ECO:0000256" key="12">
    <source>
        <dbReference type="SAM" id="Coils"/>
    </source>
</evidence>
<feature type="region of interest" description="Disordered" evidence="13">
    <location>
        <begin position="73"/>
        <end position="157"/>
    </location>
</feature>
<dbReference type="InterPro" id="IPR013087">
    <property type="entry name" value="Znf_C2H2_type"/>
</dbReference>
<feature type="domain" description="C2H2-type" evidence="14">
    <location>
        <begin position="258"/>
        <end position="286"/>
    </location>
</feature>
<dbReference type="InterPro" id="IPR036236">
    <property type="entry name" value="Znf_C2H2_sf"/>
</dbReference>
<reference evidence="15" key="1">
    <citation type="submission" date="2025-08" db="UniProtKB">
        <authorList>
            <consortium name="Ensembl"/>
        </authorList>
    </citation>
    <scope>IDENTIFICATION</scope>
</reference>
<feature type="domain" description="C2H2-type" evidence="14">
    <location>
        <begin position="287"/>
        <end position="315"/>
    </location>
</feature>
<evidence type="ECO:0000256" key="4">
    <source>
        <dbReference type="ARBA" id="ARBA00022737"/>
    </source>
</evidence>
<keyword evidence="9" id="KW-0804">Transcription</keyword>
<evidence type="ECO:0000256" key="7">
    <source>
        <dbReference type="ARBA" id="ARBA00023015"/>
    </source>
</evidence>
<dbReference type="PROSITE" id="PS50157">
    <property type="entry name" value="ZINC_FINGER_C2H2_2"/>
    <property type="match status" value="5"/>
</dbReference>
<keyword evidence="12" id="KW-0175">Coiled coil</keyword>
<dbReference type="FunFam" id="3.30.160.60:FF:000100">
    <property type="entry name" value="Zinc finger 45-like"/>
    <property type="match status" value="1"/>
</dbReference>
<dbReference type="GO" id="GO:0005694">
    <property type="term" value="C:chromosome"/>
    <property type="evidence" value="ECO:0007669"/>
    <property type="project" value="UniProtKB-ARBA"/>
</dbReference>
<keyword evidence="4" id="KW-0677">Repeat</keyword>
<evidence type="ECO:0000259" key="14">
    <source>
        <dbReference type="PROSITE" id="PS50157"/>
    </source>
</evidence>
<dbReference type="GO" id="GO:0000978">
    <property type="term" value="F:RNA polymerase II cis-regulatory region sequence-specific DNA binding"/>
    <property type="evidence" value="ECO:0007669"/>
    <property type="project" value="TreeGrafter"/>
</dbReference>
<evidence type="ECO:0000256" key="2">
    <source>
        <dbReference type="ARBA" id="ARBA00006991"/>
    </source>
</evidence>
<evidence type="ECO:0000256" key="1">
    <source>
        <dbReference type="ARBA" id="ARBA00004123"/>
    </source>
</evidence>
<dbReference type="GeneTree" id="ENSGT01150000286958"/>
<dbReference type="FunFam" id="3.30.160.60:FF:001732">
    <property type="entry name" value="Zgc:162936"/>
    <property type="match status" value="1"/>
</dbReference>
<feature type="region of interest" description="Disordered" evidence="13">
    <location>
        <begin position="170"/>
        <end position="195"/>
    </location>
</feature>
<evidence type="ECO:0000313" key="16">
    <source>
        <dbReference type="Proteomes" id="UP000264820"/>
    </source>
</evidence>
<keyword evidence="16" id="KW-1185">Reference proteome</keyword>
<evidence type="ECO:0000256" key="13">
    <source>
        <dbReference type="SAM" id="MobiDB-lite"/>
    </source>
</evidence>
<dbReference type="OMA" id="VCKCSIC"/>
<proteinExistence type="inferred from homology"/>
<evidence type="ECO:0000256" key="5">
    <source>
        <dbReference type="ARBA" id="ARBA00022771"/>
    </source>
</evidence>
<dbReference type="RefSeq" id="XP_019748707.1">
    <property type="nucleotide sequence ID" value="XM_019893148.1"/>
</dbReference>
<organism evidence="15 16">
    <name type="scientific">Hippocampus comes</name>
    <name type="common">Tiger tail seahorse</name>
    <dbReference type="NCBI Taxonomy" id="109280"/>
    <lineage>
        <taxon>Eukaryota</taxon>
        <taxon>Metazoa</taxon>
        <taxon>Chordata</taxon>
        <taxon>Craniata</taxon>
        <taxon>Vertebrata</taxon>
        <taxon>Euteleostomi</taxon>
        <taxon>Actinopterygii</taxon>
        <taxon>Neopterygii</taxon>
        <taxon>Teleostei</taxon>
        <taxon>Neoteleostei</taxon>
        <taxon>Acanthomorphata</taxon>
        <taxon>Syngnathiaria</taxon>
        <taxon>Syngnathiformes</taxon>
        <taxon>Syngnathoidei</taxon>
        <taxon>Syngnathidae</taxon>
        <taxon>Hippocampus</taxon>
    </lineage>
</organism>
<dbReference type="GO" id="GO:0008270">
    <property type="term" value="F:zinc ion binding"/>
    <property type="evidence" value="ECO:0007669"/>
    <property type="project" value="UniProtKB-KW"/>
</dbReference>
<protein>
    <submittedName>
        <fullName evidence="15">Zinc finger and SCAN domain-containing protein 21-like</fullName>
    </submittedName>
</protein>
<sequence>MCKVKMLRTLVKQRLNVAVEEIFELFERTIAEYEAEFSRAIEKNERRQCEPSDAVLKPRVPPHEADVQQVLVESQEEEPADPAYMKEEKEDVWSSQDLEQLQVLEEDLNAVAPTGVSLKSEKDKGRSSQPRHSRKQKNRGGRITRESKGDHAQPGNVAALPDMDVMMLLSSDSDRSDHPKEPPNTDKKPKGDMTHHADNKQFICSECGKIFVHRGTLNRHMRTHTGEKPFSCVVCAKRFSTNSDIKIHMRTHTGEKPFACSFCPQRFPIKSNMKIHIRVKHTGEKPFTCSICPQRFSRKSAMKLHVQVKHTGVKPFTCSLCPKRFSSNKNVMIHMRTHTGEKAFSCNVCAQRFSYKYQLEKHRCAIIDADAISMHSHALMSSENG</sequence>
<dbReference type="PANTHER" id="PTHR23235">
    <property type="entry name" value="KRUEPPEL-LIKE TRANSCRIPTION FACTOR"/>
    <property type="match status" value="1"/>
</dbReference>
<dbReference type="Proteomes" id="UP000264820">
    <property type="component" value="Unplaced"/>
</dbReference>
<dbReference type="Pfam" id="PF00096">
    <property type="entry name" value="zf-C2H2"/>
    <property type="match status" value="5"/>
</dbReference>
<evidence type="ECO:0000256" key="10">
    <source>
        <dbReference type="ARBA" id="ARBA00023242"/>
    </source>
</evidence>
<dbReference type="SMART" id="SM00355">
    <property type="entry name" value="ZnF_C2H2"/>
    <property type="match status" value="6"/>
</dbReference>
<comment type="similarity">
    <text evidence="2">Belongs to the krueppel C2H2-type zinc-finger protein family.</text>
</comment>
<accession>A0A3Q3DV84</accession>
<evidence type="ECO:0000256" key="6">
    <source>
        <dbReference type="ARBA" id="ARBA00022833"/>
    </source>
</evidence>
<feature type="compositionally biased region" description="Basic and acidic residues" evidence="13">
    <location>
        <begin position="172"/>
        <end position="195"/>
    </location>
</feature>
<dbReference type="PROSITE" id="PS00028">
    <property type="entry name" value="ZINC_FINGER_C2H2_1"/>
    <property type="match status" value="5"/>
</dbReference>
<feature type="compositionally biased region" description="Basic residues" evidence="13">
    <location>
        <begin position="129"/>
        <end position="142"/>
    </location>
</feature>
<dbReference type="KEGG" id="hcq:109529726"/>
<dbReference type="GeneID" id="109529726"/>
<dbReference type="AlphaFoldDB" id="A0A3Q3DV84"/>
<dbReference type="Gene3D" id="3.30.160.60">
    <property type="entry name" value="Classic Zinc Finger"/>
    <property type="match status" value="6"/>
</dbReference>
<feature type="domain" description="C2H2-type" evidence="14">
    <location>
        <begin position="230"/>
        <end position="257"/>
    </location>
</feature>
<feature type="domain" description="C2H2-type" evidence="14">
    <location>
        <begin position="316"/>
        <end position="343"/>
    </location>
</feature>
<dbReference type="GO" id="GO:0005634">
    <property type="term" value="C:nucleus"/>
    <property type="evidence" value="ECO:0007669"/>
    <property type="project" value="UniProtKB-SubCell"/>
</dbReference>
<reference evidence="15" key="2">
    <citation type="submission" date="2025-09" db="UniProtKB">
        <authorList>
            <consortium name="Ensembl"/>
        </authorList>
    </citation>
    <scope>IDENTIFICATION</scope>
</reference>
<evidence type="ECO:0000256" key="8">
    <source>
        <dbReference type="ARBA" id="ARBA00023125"/>
    </source>
</evidence>
<dbReference type="SUPFAM" id="SSF57667">
    <property type="entry name" value="beta-beta-alpha zinc fingers"/>
    <property type="match status" value="3"/>
</dbReference>
<feature type="coiled-coil region" evidence="12">
    <location>
        <begin position="23"/>
        <end position="50"/>
    </location>
</feature>
<name>A0A3Q3DV84_HIPCM</name>
<evidence type="ECO:0000256" key="11">
    <source>
        <dbReference type="PROSITE-ProRule" id="PRU00042"/>
    </source>
</evidence>
<feature type="domain" description="C2H2-type" evidence="14">
    <location>
        <begin position="202"/>
        <end position="229"/>
    </location>
</feature>
<evidence type="ECO:0000256" key="3">
    <source>
        <dbReference type="ARBA" id="ARBA00022723"/>
    </source>
</evidence>